<feature type="transmembrane region" description="Helical" evidence="7">
    <location>
        <begin position="172"/>
        <end position="194"/>
    </location>
</feature>
<dbReference type="CDD" id="cd06261">
    <property type="entry name" value="TM_PBP2"/>
    <property type="match status" value="1"/>
</dbReference>
<evidence type="ECO:0000259" key="8">
    <source>
        <dbReference type="PROSITE" id="PS50928"/>
    </source>
</evidence>
<feature type="domain" description="ABC transmembrane type-1" evidence="8">
    <location>
        <begin position="87"/>
        <end position="302"/>
    </location>
</feature>
<dbReference type="PROSITE" id="PS50928">
    <property type="entry name" value="ABC_TM1"/>
    <property type="match status" value="1"/>
</dbReference>
<evidence type="ECO:0000256" key="1">
    <source>
        <dbReference type="ARBA" id="ARBA00004651"/>
    </source>
</evidence>
<evidence type="ECO:0000313" key="10">
    <source>
        <dbReference type="Proteomes" id="UP001262410"/>
    </source>
</evidence>
<name>A0ABU1JGW6_9PROT</name>
<evidence type="ECO:0000256" key="5">
    <source>
        <dbReference type="ARBA" id="ARBA00022989"/>
    </source>
</evidence>
<feature type="transmembrane region" description="Helical" evidence="7">
    <location>
        <begin position="27"/>
        <end position="51"/>
    </location>
</feature>
<dbReference type="Pfam" id="PF00528">
    <property type="entry name" value="BPD_transp_1"/>
    <property type="match status" value="1"/>
</dbReference>
<comment type="caution">
    <text evidence="9">The sequence shown here is derived from an EMBL/GenBank/DDBJ whole genome shotgun (WGS) entry which is preliminary data.</text>
</comment>
<dbReference type="PANTHER" id="PTHR30193:SF37">
    <property type="entry name" value="INNER MEMBRANE ABC TRANSPORTER PERMEASE PROTEIN YCJO"/>
    <property type="match status" value="1"/>
</dbReference>
<feature type="transmembrane region" description="Helical" evidence="7">
    <location>
        <begin position="124"/>
        <end position="146"/>
    </location>
</feature>
<dbReference type="InterPro" id="IPR051393">
    <property type="entry name" value="ABC_transporter_permease"/>
</dbReference>
<dbReference type="SUPFAM" id="SSF161098">
    <property type="entry name" value="MetI-like"/>
    <property type="match status" value="1"/>
</dbReference>
<evidence type="ECO:0000256" key="7">
    <source>
        <dbReference type="RuleBase" id="RU363032"/>
    </source>
</evidence>
<sequence length="314" mass="34363">MTSGTAIQDGTAAPRPRRRLSARHREWIAGYLFILPDALGLLLFVGAPMLLSLSLGFFEVSGFGGYRFVGLANYRRMAADPLFLESLRITLAYVAMLVPGLYVSGLGLALLVHRRTRFAGLFRTLFFMPHMVSLVVVGLIWQVLLIDKIGVVSRLSAALGLGGLSWLGDPDLALFAIVGISVWFLMGYYMLIFLSGLQDIPREYHDAARIDGAGPVAAFRYITLPLLRPTSFFVLLVSTVTAVAGMQTFDLIYVMTKGGPANSTALAIYYIYEQAFQFGEYGYAAAMASVLVVILLALTGLLFLLTRGGRFNYD</sequence>
<evidence type="ECO:0000313" key="9">
    <source>
        <dbReference type="EMBL" id="MDR6287833.1"/>
    </source>
</evidence>
<feature type="transmembrane region" description="Helical" evidence="7">
    <location>
        <begin position="232"/>
        <end position="254"/>
    </location>
</feature>
<dbReference type="RefSeq" id="WP_309791748.1">
    <property type="nucleotide sequence ID" value="NZ_JAVDPW010000001.1"/>
</dbReference>
<keyword evidence="2 7" id="KW-0813">Transport</keyword>
<keyword evidence="4 7" id="KW-0812">Transmembrane</keyword>
<feature type="transmembrane region" description="Helical" evidence="7">
    <location>
        <begin position="281"/>
        <end position="305"/>
    </location>
</feature>
<dbReference type="Gene3D" id="1.10.3720.10">
    <property type="entry name" value="MetI-like"/>
    <property type="match status" value="1"/>
</dbReference>
<evidence type="ECO:0000256" key="2">
    <source>
        <dbReference type="ARBA" id="ARBA00022448"/>
    </source>
</evidence>
<keyword evidence="5 7" id="KW-1133">Transmembrane helix</keyword>
<evidence type="ECO:0000256" key="6">
    <source>
        <dbReference type="ARBA" id="ARBA00023136"/>
    </source>
</evidence>
<comment type="similarity">
    <text evidence="7">Belongs to the binding-protein-dependent transport system permease family.</text>
</comment>
<dbReference type="Proteomes" id="UP001262410">
    <property type="component" value="Unassembled WGS sequence"/>
</dbReference>
<accession>A0ABU1JGW6</accession>
<proteinExistence type="inferred from homology"/>
<keyword evidence="9" id="KW-0762">Sugar transport</keyword>
<protein>
    <submittedName>
        <fullName evidence="9">Multiple sugar transport system permease protein</fullName>
    </submittedName>
</protein>
<keyword evidence="10" id="KW-1185">Reference proteome</keyword>
<dbReference type="InterPro" id="IPR035906">
    <property type="entry name" value="MetI-like_sf"/>
</dbReference>
<feature type="transmembrane region" description="Helical" evidence="7">
    <location>
        <begin position="91"/>
        <end position="112"/>
    </location>
</feature>
<keyword evidence="3" id="KW-1003">Cell membrane</keyword>
<reference evidence="9 10" key="1">
    <citation type="submission" date="2023-07" db="EMBL/GenBank/DDBJ databases">
        <title>Sorghum-associated microbial communities from plants grown in Nebraska, USA.</title>
        <authorList>
            <person name="Schachtman D."/>
        </authorList>
    </citation>
    <scope>NUCLEOTIDE SEQUENCE [LARGE SCALE GENOMIC DNA]</scope>
    <source>
        <strain evidence="9 10">584</strain>
    </source>
</reference>
<keyword evidence="6 7" id="KW-0472">Membrane</keyword>
<dbReference type="InterPro" id="IPR000515">
    <property type="entry name" value="MetI-like"/>
</dbReference>
<evidence type="ECO:0000256" key="4">
    <source>
        <dbReference type="ARBA" id="ARBA00022692"/>
    </source>
</evidence>
<comment type="subcellular location">
    <subcellularLocation>
        <location evidence="1 7">Cell membrane</location>
        <topology evidence="1 7">Multi-pass membrane protein</topology>
    </subcellularLocation>
</comment>
<organism evidence="9 10">
    <name type="scientific">Inquilinus ginsengisoli</name>
    <dbReference type="NCBI Taxonomy" id="363840"/>
    <lineage>
        <taxon>Bacteria</taxon>
        <taxon>Pseudomonadati</taxon>
        <taxon>Pseudomonadota</taxon>
        <taxon>Alphaproteobacteria</taxon>
        <taxon>Rhodospirillales</taxon>
        <taxon>Rhodospirillaceae</taxon>
        <taxon>Inquilinus</taxon>
    </lineage>
</organism>
<dbReference type="EMBL" id="JAVDPW010000001">
    <property type="protein sequence ID" value="MDR6287833.1"/>
    <property type="molecule type" value="Genomic_DNA"/>
</dbReference>
<evidence type="ECO:0000256" key="3">
    <source>
        <dbReference type="ARBA" id="ARBA00022475"/>
    </source>
</evidence>
<dbReference type="PANTHER" id="PTHR30193">
    <property type="entry name" value="ABC TRANSPORTER PERMEASE PROTEIN"/>
    <property type="match status" value="1"/>
</dbReference>
<gene>
    <name evidence="9" type="ORF">E9232_000332</name>
</gene>